<keyword evidence="2 6" id="KW-0812">Transmembrane</keyword>
<dbReference type="EMBL" id="FRBD01000033">
    <property type="protein sequence ID" value="SHL21926.1"/>
    <property type="molecule type" value="Genomic_DNA"/>
</dbReference>
<feature type="transmembrane region" description="Helical" evidence="6">
    <location>
        <begin position="12"/>
        <end position="33"/>
    </location>
</feature>
<evidence type="ECO:0000313" key="9">
    <source>
        <dbReference type="Proteomes" id="UP000184130"/>
    </source>
</evidence>
<organism evidence="8 9">
    <name type="scientific">Xylanibacter ruminicola</name>
    <name type="common">Prevotella ruminicola</name>
    <dbReference type="NCBI Taxonomy" id="839"/>
    <lineage>
        <taxon>Bacteria</taxon>
        <taxon>Pseudomonadati</taxon>
        <taxon>Bacteroidota</taxon>
        <taxon>Bacteroidia</taxon>
        <taxon>Bacteroidales</taxon>
        <taxon>Prevotellaceae</taxon>
        <taxon>Xylanibacter</taxon>
    </lineage>
</organism>
<evidence type="ECO:0000256" key="5">
    <source>
        <dbReference type="ARBA" id="ARBA00023136"/>
    </source>
</evidence>
<evidence type="ECO:0000259" key="7">
    <source>
        <dbReference type="Pfam" id="PF05140"/>
    </source>
</evidence>
<dbReference type="OrthoDB" id="596762at2"/>
<dbReference type="RefSeq" id="WP_073211482.1">
    <property type="nucleotide sequence ID" value="NZ_FRBD01000033.1"/>
</dbReference>
<evidence type="ECO:0000256" key="3">
    <source>
        <dbReference type="ARBA" id="ARBA00022748"/>
    </source>
</evidence>
<comment type="subcellular location">
    <subcellularLocation>
        <location evidence="1">Membrane</location>
        <topology evidence="1">Multi-pass membrane protein</topology>
    </subcellularLocation>
</comment>
<dbReference type="Pfam" id="PF05140">
    <property type="entry name" value="ResB"/>
    <property type="match status" value="1"/>
</dbReference>
<evidence type="ECO:0000256" key="4">
    <source>
        <dbReference type="ARBA" id="ARBA00022989"/>
    </source>
</evidence>
<evidence type="ECO:0000256" key="1">
    <source>
        <dbReference type="ARBA" id="ARBA00004141"/>
    </source>
</evidence>
<feature type="transmembrane region" description="Helical" evidence="6">
    <location>
        <begin position="145"/>
        <end position="162"/>
    </location>
</feature>
<sequence length="297" mass="33736">MWTKPWTFKEGFLIGGGLIFAGLMLELSVGPVMWDAFAWPANAIVLAGFFVMLTAMAYLRKKIYAFQWMTTYQAAIPAMVYAVALTIIMGLTRQQANGTWLNNMLSFWPFVLIYVYITVILGLTIHRRLRQIFRGEWSMKRDVPFLLNHLGLFIALTTATLGNADIQRVKMICSVGEPEWRAMEQGGAIKEMDLAIELKKFIMETYDDGSAKRFASEIQILTKTGKNIETTIDVNMPYEVDGWKIYQYGYDTQMGAQSQISILELVSDPWLPFVYTGIYMMLAGAVCMFVIGGRKRV</sequence>
<dbReference type="GO" id="GO:0017004">
    <property type="term" value="P:cytochrome complex assembly"/>
    <property type="evidence" value="ECO:0007669"/>
    <property type="project" value="UniProtKB-KW"/>
</dbReference>
<dbReference type="InterPro" id="IPR007816">
    <property type="entry name" value="ResB-like_domain"/>
</dbReference>
<keyword evidence="3" id="KW-0201">Cytochrome c-type biogenesis</keyword>
<dbReference type="Proteomes" id="UP000184130">
    <property type="component" value="Unassembled WGS sequence"/>
</dbReference>
<dbReference type="PANTHER" id="PTHR31566">
    <property type="entry name" value="CYTOCHROME C BIOGENESIS PROTEIN CCS1, CHLOROPLASTIC"/>
    <property type="match status" value="1"/>
</dbReference>
<evidence type="ECO:0000256" key="2">
    <source>
        <dbReference type="ARBA" id="ARBA00022692"/>
    </source>
</evidence>
<proteinExistence type="predicted"/>
<feature type="transmembrane region" description="Helical" evidence="6">
    <location>
        <begin position="71"/>
        <end position="92"/>
    </location>
</feature>
<feature type="transmembrane region" description="Helical" evidence="6">
    <location>
        <begin position="273"/>
        <end position="292"/>
    </location>
</feature>
<evidence type="ECO:0000256" key="6">
    <source>
        <dbReference type="SAM" id="Phobius"/>
    </source>
</evidence>
<reference evidence="8 9" key="1">
    <citation type="submission" date="2016-11" db="EMBL/GenBank/DDBJ databases">
        <authorList>
            <person name="Jaros S."/>
            <person name="Januszkiewicz K."/>
            <person name="Wedrychowicz H."/>
        </authorList>
    </citation>
    <scope>NUCLEOTIDE SEQUENCE [LARGE SCALE GENOMIC DNA]</scope>
    <source>
        <strain evidence="8 9">KHT3</strain>
    </source>
</reference>
<keyword evidence="5 6" id="KW-0472">Membrane</keyword>
<gene>
    <name evidence="8" type="ORF">SAMN05216463_13317</name>
</gene>
<dbReference type="PANTHER" id="PTHR31566:SF5">
    <property type="entry name" value="RESB-LIKE DOMAIN-CONTAINING PROTEIN"/>
    <property type="match status" value="1"/>
</dbReference>
<dbReference type="InterPro" id="IPR023494">
    <property type="entry name" value="Cyt_c_bgen_Ccs1/CcsB/ResB"/>
</dbReference>
<feature type="domain" description="ResB-like" evidence="7">
    <location>
        <begin position="146"/>
        <end position="255"/>
    </location>
</feature>
<feature type="transmembrane region" description="Helical" evidence="6">
    <location>
        <begin position="104"/>
        <end position="125"/>
    </location>
</feature>
<dbReference type="GO" id="GO:0016020">
    <property type="term" value="C:membrane"/>
    <property type="evidence" value="ECO:0007669"/>
    <property type="project" value="UniProtKB-SubCell"/>
</dbReference>
<evidence type="ECO:0000313" key="8">
    <source>
        <dbReference type="EMBL" id="SHL21926.1"/>
    </source>
</evidence>
<feature type="transmembrane region" description="Helical" evidence="6">
    <location>
        <begin position="39"/>
        <end position="59"/>
    </location>
</feature>
<name>A0A1M6YUI0_XYLRU</name>
<dbReference type="AlphaFoldDB" id="A0A1M6YUI0"/>
<protein>
    <submittedName>
        <fullName evidence="8">ResB-like family protein</fullName>
    </submittedName>
</protein>
<accession>A0A1M6YUI0</accession>
<keyword evidence="4 6" id="KW-1133">Transmembrane helix</keyword>